<dbReference type="OrthoDB" id="1109359at2759"/>
<accession>A0A6D2I137</accession>
<dbReference type="InterPro" id="IPR044730">
    <property type="entry name" value="RNase_H-like_dom_plant"/>
</dbReference>
<evidence type="ECO:0000313" key="2">
    <source>
        <dbReference type="EMBL" id="CAA7019863.1"/>
    </source>
</evidence>
<dbReference type="AlphaFoldDB" id="A0A6D2I137"/>
<proteinExistence type="predicted"/>
<protein>
    <recommendedName>
        <fullName evidence="1">RNase H type-1 domain-containing protein</fullName>
    </recommendedName>
</protein>
<keyword evidence="3" id="KW-1185">Reference proteome</keyword>
<dbReference type="Pfam" id="PF13456">
    <property type="entry name" value="RVT_3"/>
    <property type="match status" value="1"/>
</dbReference>
<dbReference type="EMBL" id="CACVBM020000495">
    <property type="protein sequence ID" value="CAA7019863.1"/>
    <property type="molecule type" value="Genomic_DNA"/>
</dbReference>
<dbReference type="GO" id="GO:0004523">
    <property type="term" value="F:RNA-DNA hybrid ribonuclease activity"/>
    <property type="evidence" value="ECO:0007669"/>
    <property type="project" value="InterPro"/>
</dbReference>
<dbReference type="Proteomes" id="UP000467841">
    <property type="component" value="Unassembled WGS sequence"/>
</dbReference>
<dbReference type="GO" id="GO:0003676">
    <property type="term" value="F:nucleic acid binding"/>
    <property type="evidence" value="ECO:0007669"/>
    <property type="project" value="InterPro"/>
</dbReference>
<dbReference type="PANTHER" id="PTHR34146">
    <property type="entry name" value="POLYNUCLEOTIDYL TRANSFERASE, RIBONUCLEASE H-LIKE SUPERFAMILY PROTEIN-RELATED"/>
    <property type="match status" value="1"/>
</dbReference>
<gene>
    <name evidence="2" type="ORF">MERR_LOCUS7098</name>
</gene>
<reference evidence="2" key="1">
    <citation type="submission" date="2020-01" db="EMBL/GenBank/DDBJ databases">
        <authorList>
            <person name="Mishra B."/>
        </authorList>
    </citation>
    <scope>NUCLEOTIDE SEQUENCE [LARGE SCALE GENOMIC DNA]</scope>
</reference>
<name>A0A6D2I137_9BRAS</name>
<dbReference type="PANTHER" id="PTHR34146:SF3">
    <property type="entry name" value="POLYNUCLEOTIDYL TRANSFERASE, RIBONUCLEASE H-LIKE SUPERFAMILY PROTEIN"/>
    <property type="match status" value="1"/>
</dbReference>
<dbReference type="CDD" id="cd06222">
    <property type="entry name" value="RNase_H_like"/>
    <property type="match status" value="1"/>
</dbReference>
<dbReference type="InterPro" id="IPR002156">
    <property type="entry name" value="RNaseH_domain"/>
</dbReference>
<organism evidence="2 3">
    <name type="scientific">Microthlaspi erraticum</name>
    <dbReference type="NCBI Taxonomy" id="1685480"/>
    <lineage>
        <taxon>Eukaryota</taxon>
        <taxon>Viridiplantae</taxon>
        <taxon>Streptophyta</taxon>
        <taxon>Embryophyta</taxon>
        <taxon>Tracheophyta</taxon>
        <taxon>Spermatophyta</taxon>
        <taxon>Magnoliopsida</taxon>
        <taxon>eudicotyledons</taxon>
        <taxon>Gunneridae</taxon>
        <taxon>Pentapetalae</taxon>
        <taxon>rosids</taxon>
        <taxon>malvids</taxon>
        <taxon>Brassicales</taxon>
        <taxon>Brassicaceae</taxon>
        <taxon>Coluteocarpeae</taxon>
        <taxon>Microthlaspi</taxon>
    </lineage>
</organism>
<comment type="caution">
    <text evidence="2">The sequence shown here is derived from an EMBL/GenBank/DDBJ whole genome shotgun (WGS) entry which is preliminary data.</text>
</comment>
<evidence type="ECO:0000313" key="3">
    <source>
        <dbReference type="Proteomes" id="UP000467841"/>
    </source>
</evidence>
<evidence type="ECO:0000259" key="1">
    <source>
        <dbReference type="Pfam" id="PF13456"/>
    </source>
</evidence>
<feature type="domain" description="RNase H type-1" evidence="1">
    <location>
        <begin position="122"/>
        <end position="200"/>
    </location>
</feature>
<sequence length="212" mass="24023">MAIPTSHMDRPDSMGWFFTKTGLYTVKSGYMFAQDNPMMMWVHDYEVGVWALSPIPTAITSFPTEVRNDKVFSNGDWDPHEIINHAAAEASAWALAQKRQDSMGPNLTATVDKISSGDRCEVDGSWKETDPRAGLGWYNFNMETSEKLLGTCNLWRGVSPLQTEVDALLWAMQCMMRHNKLAMVFEMDFSDVVKMVSKPEKWPAFAILLEEI</sequence>